<comment type="subcellular location">
    <subcellularLocation>
        <location evidence="1">Secreted</location>
    </subcellularLocation>
</comment>
<keyword evidence="3" id="KW-0732">Signal</keyword>
<dbReference type="AlphaFoldDB" id="A0ABD3LW49"/>
<reference evidence="4 5" key="1">
    <citation type="submission" date="2024-11" db="EMBL/GenBank/DDBJ databases">
        <title>Chromosome-level genome assembly of Eucalyptus globulus Labill. provides insights into its genome evolution.</title>
        <authorList>
            <person name="Li X."/>
        </authorList>
    </citation>
    <scope>NUCLEOTIDE SEQUENCE [LARGE SCALE GENOMIC DNA]</scope>
    <source>
        <strain evidence="4">CL2024</strain>
        <tissue evidence="4">Fresh tender leaves</tissue>
    </source>
</reference>
<evidence type="ECO:0000256" key="2">
    <source>
        <dbReference type="ARBA" id="ARBA00022525"/>
    </source>
</evidence>
<dbReference type="EMBL" id="JBJKBG010000001">
    <property type="protein sequence ID" value="KAL3754011.1"/>
    <property type="molecule type" value="Genomic_DNA"/>
</dbReference>
<keyword evidence="5" id="KW-1185">Reference proteome</keyword>
<evidence type="ECO:0000256" key="3">
    <source>
        <dbReference type="ARBA" id="ARBA00022729"/>
    </source>
</evidence>
<evidence type="ECO:0000313" key="5">
    <source>
        <dbReference type="Proteomes" id="UP001634007"/>
    </source>
</evidence>
<name>A0ABD3LW49_EUCGL</name>
<dbReference type="GO" id="GO:0005576">
    <property type="term" value="C:extracellular region"/>
    <property type="evidence" value="ECO:0007669"/>
    <property type="project" value="UniProtKB-SubCell"/>
</dbReference>
<proteinExistence type="predicted"/>
<evidence type="ECO:0000256" key="1">
    <source>
        <dbReference type="ARBA" id="ARBA00004613"/>
    </source>
</evidence>
<dbReference type="PANTHER" id="PTHR33191">
    <property type="entry name" value="RIPENING-RELATED PROTEIN 2-RELATED"/>
    <property type="match status" value="1"/>
</dbReference>
<protein>
    <submittedName>
        <fullName evidence="4">Uncharacterized protein</fullName>
    </submittedName>
</protein>
<dbReference type="InterPro" id="IPR039271">
    <property type="entry name" value="Kiwellin-like"/>
</dbReference>
<sequence length="70" mass="8059">MSCNGQSYPKYDYSRRIGIRSMKTERNVMAKLVDKCDSRNRCDDEHDYQPPCGDNIVDGSDTMWHALGLN</sequence>
<dbReference type="Pfam" id="PF24300">
    <property type="entry name" value="KWL1"/>
    <property type="match status" value="1"/>
</dbReference>
<organism evidence="4 5">
    <name type="scientific">Eucalyptus globulus</name>
    <name type="common">Tasmanian blue gum</name>
    <dbReference type="NCBI Taxonomy" id="34317"/>
    <lineage>
        <taxon>Eukaryota</taxon>
        <taxon>Viridiplantae</taxon>
        <taxon>Streptophyta</taxon>
        <taxon>Embryophyta</taxon>
        <taxon>Tracheophyta</taxon>
        <taxon>Spermatophyta</taxon>
        <taxon>Magnoliopsida</taxon>
        <taxon>eudicotyledons</taxon>
        <taxon>Gunneridae</taxon>
        <taxon>Pentapetalae</taxon>
        <taxon>rosids</taxon>
        <taxon>malvids</taxon>
        <taxon>Myrtales</taxon>
        <taxon>Myrtaceae</taxon>
        <taxon>Myrtoideae</taxon>
        <taxon>Eucalypteae</taxon>
        <taxon>Eucalyptus</taxon>
    </lineage>
</organism>
<gene>
    <name evidence="4" type="ORF">ACJRO7_001281</name>
</gene>
<evidence type="ECO:0000313" key="4">
    <source>
        <dbReference type="EMBL" id="KAL3754011.1"/>
    </source>
</evidence>
<keyword evidence="2" id="KW-0964">Secreted</keyword>
<dbReference type="Proteomes" id="UP001634007">
    <property type="component" value="Unassembled WGS sequence"/>
</dbReference>
<comment type="caution">
    <text evidence="4">The sequence shown here is derived from an EMBL/GenBank/DDBJ whole genome shotgun (WGS) entry which is preliminary data.</text>
</comment>
<accession>A0ABD3LW49</accession>
<dbReference type="PANTHER" id="PTHR33191:SF9">
    <property type="entry name" value="RIPENING-RELATED PROTEIN 2-RELATED"/>
    <property type="match status" value="1"/>
</dbReference>